<gene>
    <name evidence="1" type="ORF">CDAR_62591</name>
</gene>
<name>A0AAV4UF46_9ARAC</name>
<protein>
    <submittedName>
        <fullName evidence="1">Uncharacterized protein</fullName>
    </submittedName>
</protein>
<dbReference type="EMBL" id="BPLQ01011198">
    <property type="protein sequence ID" value="GIY56417.1"/>
    <property type="molecule type" value="Genomic_DNA"/>
</dbReference>
<proteinExistence type="predicted"/>
<organism evidence="1 2">
    <name type="scientific">Caerostris darwini</name>
    <dbReference type="NCBI Taxonomy" id="1538125"/>
    <lineage>
        <taxon>Eukaryota</taxon>
        <taxon>Metazoa</taxon>
        <taxon>Ecdysozoa</taxon>
        <taxon>Arthropoda</taxon>
        <taxon>Chelicerata</taxon>
        <taxon>Arachnida</taxon>
        <taxon>Araneae</taxon>
        <taxon>Araneomorphae</taxon>
        <taxon>Entelegynae</taxon>
        <taxon>Araneoidea</taxon>
        <taxon>Araneidae</taxon>
        <taxon>Caerostris</taxon>
    </lineage>
</organism>
<accession>A0AAV4UF46</accession>
<sequence length="115" mass="13542">MPNSVRNLQLKRETETLKYESILKYSSPIFAHDRLSTRKKEIQRERKTFCIYCRHKIATEEIQNPPTVPIRSKKKGEWGRKSSSKDQYLFFISINFGRANLNRVELSCSDRCIGT</sequence>
<reference evidence="1 2" key="1">
    <citation type="submission" date="2021-06" db="EMBL/GenBank/DDBJ databases">
        <title>Caerostris darwini draft genome.</title>
        <authorList>
            <person name="Kono N."/>
            <person name="Arakawa K."/>
        </authorList>
    </citation>
    <scope>NUCLEOTIDE SEQUENCE [LARGE SCALE GENOMIC DNA]</scope>
</reference>
<evidence type="ECO:0000313" key="1">
    <source>
        <dbReference type="EMBL" id="GIY56417.1"/>
    </source>
</evidence>
<dbReference type="AlphaFoldDB" id="A0AAV4UF46"/>
<dbReference type="Proteomes" id="UP001054837">
    <property type="component" value="Unassembled WGS sequence"/>
</dbReference>
<comment type="caution">
    <text evidence="1">The sequence shown here is derived from an EMBL/GenBank/DDBJ whole genome shotgun (WGS) entry which is preliminary data.</text>
</comment>
<keyword evidence="2" id="KW-1185">Reference proteome</keyword>
<evidence type="ECO:0000313" key="2">
    <source>
        <dbReference type="Proteomes" id="UP001054837"/>
    </source>
</evidence>